<feature type="domain" description="Knr4/Smi1-like" evidence="1">
    <location>
        <begin position="37"/>
        <end position="170"/>
    </location>
</feature>
<organism>
    <name type="scientific">Pediculus humanus subsp. corporis</name>
    <name type="common">Body louse</name>
    <dbReference type="NCBI Taxonomy" id="121224"/>
    <lineage>
        <taxon>Eukaryota</taxon>
        <taxon>Metazoa</taxon>
        <taxon>Ecdysozoa</taxon>
        <taxon>Arthropoda</taxon>
        <taxon>Hexapoda</taxon>
        <taxon>Insecta</taxon>
        <taxon>Pterygota</taxon>
        <taxon>Neoptera</taxon>
        <taxon>Paraneoptera</taxon>
        <taxon>Psocodea</taxon>
        <taxon>Troctomorpha</taxon>
        <taxon>Phthiraptera</taxon>
        <taxon>Anoplura</taxon>
        <taxon>Pediculidae</taxon>
        <taxon>Pediculus</taxon>
    </lineage>
</organism>
<reference evidence="2" key="1">
    <citation type="submission" date="2007-04" db="EMBL/GenBank/DDBJ databases">
        <title>Annotation of Pediculus humanus corporis strain USDA.</title>
        <authorList>
            <person name="Kirkness E."/>
            <person name="Hannick L."/>
            <person name="Hass B."/>
            <person name="Bruggner R."/>
            <person name="Lawson D."/>
            <person name="Bidwell S."/>
            <person name="Joardar V."/>
            <person name="Caler E."/>
            <person name="Walenz B."/>
            <person name="Inman J."/>
            <person name="Schobel S."/>
            <person name="Galinsky K."/>
            <person name="Amedeo P."/>
            <person name="Strausberg R."/>
        </authorList>
    </citation>
    <scope>NUCLEOTIDE SEQUENCE</scope>
    <source>
        <strain evidence="2">USDA</strain>
    </source>
</reference>
<name>E0V930_PEDHC</name>
<dbReference type="PANTHER" id="PTHR31854:SF2">
    <property type="entry name" value="TUBULIN POLYGLUTAMYLASE COMPLEX SUBUNIT 2"/>
    <property type="match status" value="1"/>
</dbReference>
<reference evidence="3" key="3">
    <citation type="submission" date="2021-02" db="UniProtKB">
        <authorList>
            <consortium name="EnsemblMetazoa"/>
        </authorList>
    </citation>
    <scope>IDENTIFICATION</scope>
    <source>
        <strain evidence="3">USDA</strain>
    </source>
</reference>
<dbReference type="STRING" id="121224.E0V930"/>
<dbReference type="SMART" id="SM00860">
    <property type="entry name" value="SMI1_KNR4"/>
    <property type="match status" value="1"/>
</dbReference>
<evidence type="ECO:0000313" key="4">
    <source>
        <dbReference type="Proteomes" id="UP000009046"/>
    </source>
</evidence>
<dbReference type="CTD" id="8233364"/>
<dbReference type="Proteomes" id="UP000009046">
    <property type="component" value="Unassembled WGS sequence"/>
</dbReference>
<dbReference type="OMA" id="FEIDSCH"/>
<evidence type="ECO:0000313" key="3">
    <source>
        <dbReference type="EnsemblMetazoa" id="PHUM003480-PA"/>
    </source>
</evidence>
<dbReference type="KEGG" id="phu:Phum_PHUM003480"/>
<dbReference type="InParanoid" id="E0V930"/>
<accession>E0V930</accession>
<dbReference type="OrthoDB" id="10249691at2759"/>
<keyword evidence="4" id="KW-1185">Reference proteome</keyword>
<dbReference type="GeneID" id="8233364"/>
<evidence type="ECO:0000259" key="1">
    <source>
        <dbReference type="SMART" id="SM00860"/>
    </source>
</evidence>
<dbReference type="EMBL" id="AAZO01000043">
    <property type="status" value="NOT_ANNOTATED_CDS"/>
    <property type="molecule type" value="Genomic_DNA"/>
</dbReference>
<evidence type="ECO:0000313" key="2">
    <source>
        <dbReference type="EMBL" id="EEB09886.1"/>
    </source>
</evidence>
<gene>
    <name evidence="3" type="primary">8233364</name>
    <name evidence="2" type="ORF">Phum_PHUM003480</name>
</gene>
<dbReference type="eggNOG" id="ENOG502R21Z">
    <property type="taxonomic scope" value="Eukaryota"/>
</dbReference>
<dbReference type="InterPro" id="IPR018958">
    <property type="entry name" value="Knr4/Smi1-like_dom"/>
</dbReference>
<dbReference type="FunCoup" id="E0V930">
    <property type="interactions" value="155"/>
</dbReference>
<dbReference type="VEuPathDB" id="VectorBase:PHUM003480"/>
<dbReference type="HOGENOM" id="CLU_079178_1_0_1"/>
<dbReference type="EMBL" id="DS234988">
    <property type="protein sequence ID" value="EEB09886.1"/>
    <property type="molecule type" value="Genomic_DNA"/>
</dbReference>
<dbReference type="EnsemblMetazoa" id="PHUM003480-RA">
    <property type="protein sequence ID" value="PHUM003480-PA"/>
    <property type="gene ID" value="PHUM003480"/>
</dbReference>
<dbReference type="Pfam" id="PF09346">
    <property type="entry name" value="SMI1_KNR4"/>
    <property type="match status" value="1"/>
</dbReference>
<protein>
    <recommendedName>
        <fullName evidence="1">Knr4/Smi1-like domain-containing protein</fullName>
    </recommendedName>
</protein>
<proteinExistence type="predicted"/>
<sequence length="203" mass="23366">MGSNIEDPFYENLTLGLVKVLENTPGICDVQLENRLPCEQMQISSWEQRHSCVLPNDMKQFYLSTDGFKLTWNYEYAGEILSIGNMKINSLADLKRMGGIKAQGDTDCPTLFDIDMCNQKDEDGKPNFCLRCKIFEIDSCHGNGRICLVYLEKNEHNLDKRENPKIWLLDSRFVYKIFSNDVGTSRFTPMAISFYHHGTHSVF</sequence>
<reference evidence="2" key="2">
    <citation type="submission" date="2007-04" db="EMBL/GenBank/DDBJ databases">
        <title>The genome of the human body louse.</title>
        <authorList>
            <consortium name="The Human Body Louse Genome Consortium"/>
            <person name="Kirkness E."/>
            <person name="Walenz B."/>
            <person name="Hass B."/>
            <person name="Bruggner R."/>
            <person name="Strausberg R."/>
        </authorList>
    </citation>
    <scope>NUCLEOTIDE SEQUENCE</scope>
    <source>
        <strain evidence="2">USDA</strain>
    </source>
</reference>
<dbReference type="RefSeq" id="XP_002422624.1">
    <property type="nucleotide sequence ID" value="XM_002422579.1"/>
</dbReference>
<dbReference type="InterPro" id="IPR039231">
    <property type="entry name" value="TPGS2"/>
</dbReference>
<dbReference type="AlphaFoldDB" id="E0V930"/>
<dbReference type="PANTHER" id="PTHR31854">
    <property type="entry name" value="TUBULIN POLYGLUTAMYLASE COMPLEX SUBUNIT 2"/>
    <property type="match status" value="1"/>
</dbReference>